<dbReference type="InterPro" id="IPR013655">
    <property type="entry name" value="PAS_fold_3"/>
</dbReference>
<dbReference type="OrthoDB" id="8003951at2"/>
<accession>A0A6B9FIF8</accession>
<dbReference type="PROSITE" id="PS50113">
    <property type="entry name" value="PAC"/>
    <property type="match status" value="1"/>
</dbReference>
<dbReference type="KEGG" id="mmes:MMSR116_10875"/>
<dbReference type="CDD" id="cd00130">
    <property type="entry name" value="PAS"/>
    <property type="match status" value="1"/>
</dbReference>
<dbReference type="Pfam" id="PF08447">
    <property type="entry name" value="PAS_3"/>
    <property type="match status" value="1"/>
</dbReference>
<dbReference type="RefSeq" id="WP_158168792.1">
    <property type="nucleotide sequence ID" value="NZ_CP043538.1"/>
</dbReference>
<dbReference type="InterPro" id="IPR000014">
    <property type="entry name" value="PAS"/>
</dbReference>
<dbReference type="InterPro" id="IPR000700">
    <property type="entry name" value="PAS-assoc_C"/>
</dbReference>
<reference evidence="2 3" key="1">
    <citation type="journal article" date="2012" name="Genet. Mol. Biol.">
        <title>Analysis of 16S rRNA and mxaF genes revealing insights into Methylobacterium niche-specific plant association.</title>
        <authorList>
            <person name="Dourado M.N."/>
            <person name="Andreote F.D."/>
            <person name="Dini-Andreote F."/>
            <person name="Conti R."/>
            <person name="Araujo J.M."/>
            <person name="Araujo W.L."/>
        </authorList>
    </citation>
    <scope>NUCLEOTIDE SEQUENCE [LARGE SCALE GENOMIC DNA]</scope>
    <source>
        <strain evidence="2 3">SR1.6/6</strain>
    </source>
</reference>
<evidence type="ECO:0000313" key="2">
    <source>
        <dbReference type="EMBL" id="QGY02323.1"/>
    </source>
</evidence>
<dbReference type="SUPFAM" id="SSF55785">
    <property type="entry name" value="PYP-like sensor domain (PAS domain)"/>
    <property type="match status" value="1"/>
</dbReference>
<dbReference type="AlphaFoldDB" id="A0A6B9FIF8"/>
<dbReference type="NCBIfam" id="TIGR00229">
    <property type="entry name" value="sensory_box"/>
    <property type="match status" value="1"/>
</dbReference>
<evidence type="ECO:0000313" key="3">
    <source>
        <dbReference type="Proteomes" id="UP000012488"/>
    </source>
</evidence>
<dbReference type="Gene3D" id="3.30.450.20">
    <property type="entry name" value="PAS domain"/>
    <property type="match status" value="1"/>
</dbReference>
<protein>
    <submittedName>
        <fullName evidence="2">PAS domain-containing protein</fullName>
    </submittedName>
</protein>
<evidence type="ECO:0000259" key="1">
    <source>
        <dbReference type="PROSITE" id="PS50113"/>
    </source>
</evidence>
<name>A0A6B9FIF8_9HYPH</name>
<organism evidence="2 3">
    <name type="scientific">Methylobacterium mesophilicum SR1.6/6</name>
    <dbReference type="NCBI Taxonomy" id="908290"/>
    <lineage>
        <taxon>Bacteria</taxon>
        <taxon>Pseudomonadati</taxon>
        <taxon>Pseudomonadota</taxon>
        <taxon>Alphaproteobacteria</taxon>
        <taxon>Hyphomicrobiales</taxon>
        <taxon>Methylobacteriaceae</taxon>
        <taxon>Methylobacterium</taxon>
    </lineage>
</organism>
<proteinExistence type="predicted"/>
<feature type="domain" description="PAC" evidence="1">
    <location>
        <begin position="90"/>
        <end position="142"/>
    </location>
</feature>
<dbReference type="InterPro" id="IPR035965">
    <property type="entry name" value="PAS-like_dom_sf"/>
</dbReference>
<dbReference type="EMBL" id="CP043538">
    <property type="protein sequence ID" value="QGY02323.1"/>
    <property type="molecule type" value="Genomic_DNA"/>
</dbReference>
<gene>
    <name evidence="2" type="ORF">MMSR116_10875</name>
</gene>
<sequence length="202" mass="22248">MPKTRSLGVQPSPDTFQHALDALDVIGRWAWDAATDRVRSDAFVALLFNLLPEEAEDGVPLSSFVDGIHADDRDRVLALVRRSAQEGSTYLTEYRVNSIDGRTRWVLARGRFTSDADGRPLVGSGILVDISRMRMSEGTFNEAESVPEEAPLDRAADHAIAAQQSIAEMSDPALKVLADALLIALGRKLAQRAVQDRRRHMN</sequence>
<dbReference type="Proteomes" id="UP000012488">
    <property type="component" value="Chromosome"/>
</dbReference>
<reference evidence="2 3" key="2">
    <citation type="journal article" date="2013" name="Genome Announc.">
        <title>Draft Genome Sequence of Methylobacterium mesophilicum Strain SR1.6/6, Isolated from Citrus sinensis.</title>
        <authorList>
            <person name="Marinho Almeida D."/>
            <person name="Dini-Andreote F."/>
            <person name="Camargo Neves A.A."/>
            <person name="Juca Ramos R.T."/>
            <person name="Andreote F.D."/>
            <person name="Carneiro A.R."/>
            <person name="Oliveira de Souza Lima A."/>
            <person name="Caracciolo Gomes de Sa P.H."/>
            <person name="Ribeiro Barbosa M.S."/>
            <person name="Araujo W.L."/>
            <person name="Silva A."/>
        </authorList>
    </citation>
    <scope>NUCLEOTIDE SEQUENCE [LARGE SCALE GENOMIC DNA]</scope>
    <source>
        <strain evidence="2 3">SR1.6/6</strain>
    </source>
</reference>